<dbReference type="EMBL" id="BPQB01000016">
    <property type="protein sequence ID" value="GJE90273.1"/>
    <property type="molecule type" value="Genomic_DNA"/>
</dbReference>
<name>A0A9P3G6P1_9APHY</name>
<dbReference type="Proteomes" id="UP000703269">
    <property type="component" value="Unassembled WGS sequence"/>
</dbReference>
<protein>
    <submittedName>
        <fullName evidence="1">Uncharacterized protein</fullName>
    </submittedName>
</protein>
<accession>A0A9P3G6P1</accession>
<comment type="caution">
    <text evidence="1">The sequence shown here is derived from an EMBL/GenBank/DDBJ whole genome shotgun (WGS) entry which is preliminary data.</text>
</comment>
<gene>
    <name evidence="1" type="ORF">PsYK624_064020</name>
</gene>
<evidence type="ECO:0000313" key="1">
    <source>
        <dbReference type="EMBL" id="GJE90273.1"/>
    </source>
</evidence>
<dbReference type="AlphaFoldDB" id="A0A9P3G6P1"/>
<proteinExistence type="predicted"/>
<organism evidence="1 2">
    <name type="scientific">Phanerochaete sordida</name>
    <dbReference type="NCBI Taxonomy" id="48140"/>
    <lineage>
        <taxon>Eukaryota</taxon>
        <taxon>Fungi</taxon>
        <taxon>Dikarya</taxon>
        <taxon>Basidiomycota</taxon>
        <taxon>Agaricomycotina</taxon>
        <taxon>Agaricomycetes</taxon>
        <taxon>Polyporales</taxon>
        <taxon>Phanerochaetaceae</taxon>
        <taxon>Phanerochaete</taxon>
    </lineage>
</organism>
<keyword evidence="2" id="KW-1185">Reference proteome</keyword>
<sequence>MWTRTRARLRPRARGRRAREVVLPPTLPSVRWVRGLNAHVTTSDSGEAFVARVERAAVAAGLGLGNVAVIRKLRGKDITDVLSGRCFTAECNITRLHLKI</sequence>
<reference evidence="1 2" key="1">
    <citation type="submission" date="2021-08" db="EMBL/GenBank/DDBJ databases">
        <title>Draft Genome Sequence of Phanerochaete sordida strain YK-624.</title>
        <authorList>
            <person name="Mori T."/>
            <person name="Dohra H."/>
            <person name="Suzuki T."/>
            <person name="Kawagishi H."/>
            <person name="Hirai H."/>
        </authorList>
    </citation>
    <scope>NUCLEOTIDE SEQUENCE [LARGE SCALE GENOMIC DNA]</scope>
    <source>
        <strain evidence="1 2">YK-624</strain>
    </source>
</reference>
<evidence type="ECO:0000313" key="2">
    <source>
        <dbReference type="Proteomes" id="UP000703269"/>
    </source>
</evidence>